<accession>A0ABN8N314</accession>
<feature type="compositionally biased region" description="Polar residues" evidence="1">
    <location>
        <begin position="291"/>
        <end position="300"/>
    </location>
</feature>
<evidence type="ECO:0000256" key="1">
    <source>
        <dbReference type="SAM" id="MobiDB-lite"/>
    </source>
</evidence>
<gene>
    <name evidence="2" type="ORF">PLOB_00047984</name>
</gene>
<feature type="region of interest" description="Disordered" evidence="1">
    <location>
        <begin position="82"/>
        <end position="104"/>
    </location>
</feature>
<dbReference type="EMBL" id="CALNXK010000009">
    <property type="protein sequence ID" value="CAH3041894.1"/>
    <property type="molecule type" value="Genomic_DNA"/>
</dbReference>
<keyword evidence="3" id="KW-1185">Reference proteome</keyword>
<feature type="region of interest" description="Disordered" evidence="1">
    <location>
        <begin position="284"/>
        <end position="356"/>
    </location>
</feature>
<reference evidence="2 3" key="1">
    <citation type="submission" date="2022-05" db="EMBL/GenBank/DDBJ databases">
        <authorList>
            <consortium name="Genoscope - CEA"/>
            <person name="William W."/>
        </authorList>
    </citation>
    <scope>NUCLEOTIDE SEQUENCE [LARGE SCALE GENOMIC DNA]</scope>
</reference>
<feature type="compositionally biased region" description="Polar residues" evidence="1">
    <location>
        <begin position="340"/>
        <end position="356"/>
    </location>
</feature>
<dbReference type="Proteomes" id="UP001159405">
    <property type="component" value="Unassembled WGS sequence"/>
</dbReference>
<feature type="non-terminal residue" evidence="2">
    <location>
        <position position="1"/>
    </location>
</feature>
<comment type="caution">
    <text evidence="2">The sequence shown here is derived from an EMBL/GenBank/DDBJ whole genome shotgun (WGS) entry which is preliminary data.</text>
</comment>
<organism evidence="2 3">
    <name type="scientific">Porites lobata</name>
    <dbReference type="NCBI Taxonomy" id="104759"/>
    <lineage>
        <taxon>Eukaryota</taxon>
        <taxon>Metazoa</taxon>
        <taxon>Cnidaria</taxon>
        <taxon>Anthozoa</taxon>
        <taxon>Hexacorallia</taxon>
        <taxon>Scleractinia</taxon>
        <taxon>Fungiina</taxon>
        <taxon>Poritidae</taxon>
        <taxon>Porites</taxon>
    </lineage>
</organism>
<evidence type="ECO:0000313" key="3">
    <source>
        <dbReference type="Proteomes" id="UP001159405"/>
    </source>
</evidence>
<dbReference type="PANTHER" id="PTHR34239">
    <property type="entry name" value="APPLE DOMAIN-CONTAINING PROTEIN"/>
    <property type="match status" value="1"/>
</dbReference>
<evidence type="ECO:0000313" key="2">
    <source>
        <dbReference type="EMBL" id="CAH3041894.1"/>
    </source>
</evidence>
<proteinExistence type="predicted"/>
<feature type="compositionally biased region" description="Polar residues" evidence="1">
    <location>
        <begin position="323"/>
        <end position="332"/>
    </location>
</feature>
<protein>
    <submittedName>
        <fullName evidence="2">Uncharacterized protein</fullName>
    </submittedName>
</protein>
<sequence length="356" mass="39100">ADLASDTGSKGVEDSQDTNMSVLEGLTSTLAQLAKASETQTAMLTSLKEDLLLRIDSDEDGEAVQSLNDSVDLNAALTDVLDPSDTHTSTTAAAKPASCPDSGSQDDILESLTQAFVQTKEKSPAIGIAGLIDNMVTGGLSPNTIKERVEKYPPPENCKFLSTTTVNEEIWDLLPRRSRTVDLAFHRVQEPLVQGLSALSILGDQLVKDLHAGKTLNTRQILDHVMDSIALLANANFKLNMARRELIKPELNPPYTRLCKDEIKPSTKLFGDDLSKHLKDMAEAKKVGRQMQKTSETRTAGQGYFKAGRQKFRRPNFKPYDRPSSQKTSQQRPFLGYSRAQKSAQKKPSQPTNKTQ</sequence>
<dbReference type="PANTHER" id="PTHR34239:SF2">
    <property type="entry name" value="TRANSPOSABLE ELEMENT P TRANSPOSASE_THAP9 CONSERVED DOMAIN-CONTAINING PROTEIN"/>
    <property type="match status" value="1"/>
</dbReference>
<name>A0ABN8N314_9CNID</name>